<dbReference type="Pfam" id="PF13360">
    <property type="entry name" value="PQQ_2"/>
    <property type="match status" value="2"/>
</dbReference>
<name>A0ABW9IK04_STRGJ</name>
<dbReference type="InterPro" id="IPR002372">
    <property type="entry name" value="PQQ_rpt_dom"/>
</dbReference>
<evidence type="ECO:0000256" key="2">
    <source>
        <dbReference type="ARBA" id="ARBA00022741"/>
    </source>
</evidence>
<dbReference type="PROSITE" id="PS00108">
    <property type="entry name" value="PROTEIN_KINASE_ST"/>
    <property type="match status" value="1"/>
</dbReference>
<dbReference type="PROSITE" id="PS00107">
    <property type="entry name" value="PROTEIN_KINASE_ATP"/>
    <property type="match status" value="1"/>
</dbReference>
<reference evidence="8 9" key="1">
    <citation type="submission" date="2024-12" db="EMBL/GenBank/DDBJ databases">
        <title>Forecasting of Potato common scab and diversities of Pathogenic streptomyces spp. in china.</title>
        <authorList>
            <person name="Handique U."/>
            <person name="Wu J."/>
        </authorList>
    </citation>
    <scope>NUCLEOTIDE SEQUENCE [LARGE SCALE GENOMIC DNA]</scope>
    <source>
        <strain evidence="8 9">ZRIMU1585</strain>
    </source>
</reference>
<dbReference type="InterPro" id="IPR018391">
    <property type="entry name" value="PQQ_b-propeller_rpt"/>
</dbReference>
<dbReference type="SUPFAM" id="SSF56112">
    <property type="entry name" value="Protein kinase-like (PK-like)"/>
    <property type="match status" value="1"/>
</dbReference>
<keyword evidence="2 5" id="KW-0547">Nucleotide-binding</keyword>
<dbReference type="InterPro" id="IPR015943">
    <property type="entry name" value="WD40/YVTN_repeat-like_dom_sf"/>
</dbReference>
<keyword evidence="3 8" id="KW-0418">Kinase</keyword>
<dbReference type="RefSeq" id="WP_369278044.1">
    <property type="nucleotide sequence ID" value="NZ_JBJVMW010000004.1"/>
</dbReference>
<dbReference type="InterPro" id="IPR017441">
    <property type="entry name" value="Protein_kinase_ATP_BS"/>
</dbReference>
<evidence type="ECO:0000256" key="3">
    <source>
        <dbReference type="ARBA" id="ARBA00022777"/>
    </source>
</evidence>
<evidence type="ECO:0000256" key="6">
    <source>
        <dbReference type="SAM" id="MobiDB-lite"/>
    </source>
</evidence>
<dbReference type="CDD" id="cd14014">
    <property type="entry name" value="STKc_PknB_like"/>
    <property type="match status" value="1"/>
</dbReference>
<evidence type="ECO:0000256" key="1">
    <source>
        <dbReference type="ARBA" id="ARBA00022679"/>
    </source>
</evidence>
<dbReference type="InterPro" id="IPR008271">
    <property type="entry name" value="Ser/Thr_kinase_AS"/>
</dbReference>
<dbReference type="Pfam" id="PF00069">
    <property type="entry name" value="Pkinase"/>
    <property type="match status" value="1"/>
</dbReference>
<dbReference type="Gene3D" id="2.130.10.10">
    <property type="entry name" value="YVTN repeat-like/Quinoprotein amine dehydrogenase"/>
    <property type="match status" value="2"/>
</dbReference>
<feature type="binding site" evidence="5">
    <location>
        <position position="42"/>
    </location>
    <ligand>
        <name>ATP</name>
        <dbReference type="ChEBI" id="CHEBI:30616"/>
    </ligand>
</feature>
<feature type="region of interest" description="Disordered" evidence="6">
    <location>
        <begin position="269"/>
        <end position="308"/>
    </location>
</feature>
<evidence type="ECO:0000313" key="9">
    <source>
        <dbReference type="Proteomes" id="UP001631993"/>
    </source>
</evidence>
<dbReference type="Gene3D" id="3.30.200.20">
    <property type="entry name" value="Phosphorylase Kinase, domain 1"/>
    <property type="match status" value="1"/>
</dbReference>
<dbReference type="SMART" id="SM00564">
    <property type="entry name" value="PQQ"/>
    <property type="match status" value="4"/>
</dbReference>
<comment type="caution">
    <text evidence="8">The sequence shown here is derived from an EMBL/GenBank/DDBJ whole genome shotgun (WGS) entry which is preliminary data.</text>
</comment>
<dbReference type="Gene3D" id="1.10.510.10">
    <property type="entry name" value="Transferase(Phosphotransferase) domain 1"/>
    <property type="match status" value="1"/>
</dbReference>
<evidence type="ECO:0000256" key="5">
    <source>
        <dbReference type="PROSITE-ProRule" id="PRU10141"/>
    </source>
</evidence>
<dbReference type="SMART" id="SM00220">
    <property type="entry name" value="S_TKc"/>
    <property type="match status" value="1"/>
</dbReference>
<dbReference type="GO" id="GO:0016301">
    <property type="term" value="F:kinase activity"/>
    <property type="evidence" value="ECO:0007669"/>
    <property type="project" value="UniProtKB-KW"/>
</dbReference>
<accession>A0ABW9IK04</accession>
<organism evidence="8 9">
    <name type="scientific">Streptomyces galilaeus</name>
    <dbReference type="NCBI Taxonomy" id="33899"/>
    <lineage>
        <taxon>Bacteria</taxon>
        <taxon>Bacillati</taxon>
        <taxon>Actinomycetota</taxon>
        <taxon>Actinomycetes</taxon>
        <taxon>Kitasatosporales</taxon>
        <taxon>Streptomycetaceae</taxon>
        <taxon>Streptomyces</taxon>
    </lineage>
</organism>
<keyword evidence="4 5" id="KW-0067">ATP-binding</keyword>
<keyword evidence="1" id="KW-0808">Transferase</keyword>
<dbReference type="EMBL" id="JBJVNE010000009">
    <property type="protein sequence ID" value="MFM9648302.1"/>
    <property type="molecule type" value="Genomic_DNA"/>
</dbReference>
<dbReference type="PANTHER" id="PTHR43289:SF34">
    <property type="entry name" value="SERINE_THREONINE-PROTEIN KINASE YBDM-RELATED"/>
    <property type="match status" value="1"/>
</dbReference>
<dbReference type="InterPro" id="IPR011047">
    <property type="entry name" value="Quinoprotein_ADH-like_sf"/>
</dbReference>
<feature type="domain" description="Protein kinase" evidence="7">
    <location>
        <begin position="14"/>
        <end position="267"/>
    </location>
</feature>
<dbReference type="Proteomes" id="UP001631993">
    <property type="component" value="Unassembled WGS sequence"/>
</dbReference>
<dbReference type="InterPro" id="IPR011009">
    <property type="entry name" value="Kinase-like_dom_sf"/>
</dbReference>
<dbReference type="PANTHER" id="PTHR43289">
    <property type="entry name" value="MITOGEN-ACTIVATED PROTEIN KINASE KINASE KINASE 20-RELATED"/>
    <property type="match status" value="1"/>
</dbReference>
<evidence type="ECO:0000313" key="8">
    <source>
        <dbReference type="EMBL" id="MFM9648302.1"/>
    </source>
</evidence>
<proteinExistence type="predicted"/>
<keyword evidence="9" id="KW-1185">Reference proteome</keyword>
<dbReference type="PROSITE" id="PS50011">
    <property type="entry name" value="PROTEIN_KINASE_DOM"/>
    <property type="match status" value="1"/>
</dbReference>
<evidence type="ECO:0000259" key="7">
    <source>
        <dbReference type="PROSITE" id="PS50011"/>
    </source>
</evidence>
<evidence type="ECO:0000256" key="4">
    <source>
        <dbReference type="ARBA" id="ARBA00022840"/>
    </source>
</evidence>
<dbReference type="SUPFAM" id="SSF50998">
    <property type="entry name" value="Quinoprotein alcohol dehydrogenase-like"/>
    <property type="match status" value="2"/>
</dbReference>
<protein>
    <submittedName>
        <fullName evidence="8">Protein kinase domain-containing protein</fullName>
    </submittedName>
</protein>
<gene>
    <name evidence="8" type="ORF">ACKI1S_19360</name>
</gene>
<sequence>MPLHKDDPKALGGYRIVDRIGSGGMGVVYLGRSRSGREVAVKVVHAQYAQDKVFRARFRQEIEAVRRVSGAFTAPVVDADPEAVRPWMATQHVPGAALSARIRDAGPLRGTELRRLALGLVEALRDIHRAGVVHRDLKPSNVLMAEDGPRVIDFGISRATENQTLTETGHAIGTPPFMSPEQFNDARSVGPASDVFSLGALLVFAATGRGPFDADSPYLTAWRVLHEEPAVGAVAEPLRTVLSRCLAKDTADRPGLDELAEDLARALPEHAAGDPETVTLRQPPRPVAGEEPGRPAAESRPGGRRSRLRRWPVPAGVAGLLAVTLTGFLLFDPFERNDAGSDVTGSESSGWAPMPKGWEPWRTSVFGTAASGVTQPPGREAPYSGAPFSCEMGKGALYCGGGDGVLPVRIDGTTGRLDWRADRLPSLGEKGYGSSVLGVRDGVLLVTQSALNSAGDDTTSSVVALDSVTGKRLWVHPMSTTGVTAALVGDLLMTPDGNRVTARDAVTGDHGWTATLPAGPSYGCQFYDVDSVPYAGCTDAGKPTRTVFYAVDPADGSTRKVRVPDGDSVYVGAVDGDLAFLTQVVPEAHNPQESAYGEVLLIDPDTGTVRRNTLPGGPRGMPALVGEVLCFASSRGELAAHSPETGEQLWRTSTTLQQPGTPVADGQGRAVFVASASGRVAALDLGAGSLMWESDARAEQVVGVGYSTARVFLDEGALVVLTPDGTVFTLDPGHPDREPRSG</sequence>
<dbReference type="InterPro" id="IPR000719">
    <property type="entry name" value="Prot_kinase_dom"/>
</dbReference>